<evidence type="ECO:0000256" key="2">
    <source>
        <dbReference type="ARBA" id="ARBA00010663"/>
    </source>
</evidence>
<proteinExistence type="inferred from homology"/>
<dbReference type="PROSITE" id="PS50262">
    <property type="entry name" value="G_PROTEIN_RECEP_F1_2"/>
    <property type="match status" value="1"/>
</dbReference>
<evidence type="ECO:0000256" key="9">
    <source>
        <dbReference type="ARBA" id="ARBA00023170"/>
    </source>
</evidence>
<dbReference type="InterPro" id="IPR017452">
    <property type="entry name" value="GPCR_Rhodpsn_7TM"/>
</dbReference>
<accession>A0A6P4EAZ4</accession>
<keyword evidence="9" id="KW-0675">Receptor</keyword>
<evidence type="ECO:0000256" key="7">
    <source>
        <dbReference type="ARBA" id="ARBA00023136"/>
    </source>
</evidence>
<feature type="transmembrane region" description="Helical" evidence="12">
    <location>
        <begin position="393"/>
        <end position="416"/>
    </location>
</feature>
<dbReference type="SUPFAM" id="SSF81321">
    <property type="entry name" value="Family A G protein-coupled receptor-like"/>
    <property type="match status" value="1"/>
</dbReference>
<keyword evidence="7 12" id="KW-0472">Membrane</keyword>
<comment type="similarity">
    <text evidence="2">Belongs to the G-protein coupled receptor 1 family.</text>
</comment>
<evidence type="ECO:0000256" key="10">
    <source>
        <dbReference type="ARBA" id="ARBA00023224"/>
    </source>
</evidence>
<dbReference type="PRINTS" id="PR00237">
    <property type="entry name" value="GPCRRHODOPSN"/>
</dbReference>
<dbReference type="RefSeq" id="XP_016975287.1">
    <property type="nucleotide sequence ID" value="XM_017119798.1"/>
</dbReference>
<evidence type="ECO:0000259" key="13">
    <source>
        <dbReference type="PROSITE" id="PS50262"/>
    </source>
</evidence>
<dbReference type="Gene3D" id="1.20.1070.10">
    <property type="entry name" value="Rhodopsin 7-helix transmembrane proteins"/>
    <property type="match status" value="1"/>
</dbReference>
<name>A0A6P4EAZ4_DRORH</name>
<reference evidence="14" key="1">
    <citation type="submission" date="2025-08" db="UniProtKB">
        <authorList>
            <consortium name="RefSeq"/>
        </authorList>
    </citation>
    <scope>IDENTIFICATION</scope>
</reference>
<evidence type="ECO:0000256" key="8">
    <source>
        <dbReference type="ARBA" id="ARBA00023157"/>
    </source>
</evidence>
<keyword evidence="4 12" id="KW-0812">Transmembrane</keyword>
<feature type="region of interest" description="Disordered" evidence="11">
    <location>
        <begin position="1"/>
        <end position="28"/>
    </location>
</feature>
<evidence type="ECO:0000256" key="3">
    <source>
        <dbReference type="ARBA" id="ARBA00022475"/>
    </source>
</evidence>
<sequence>MRPCQSAGRLSPFHWRRGSGGSSMAAQPLSTTAATSAAATAGAATAATGATGATSASTSTAATSTSASTGATWMHHLVDGSGLANGSEAPAGVDGPTMPAGYLPLYEDVEAAAEDAGYALIDDISEWLLGTGGGGGGGGPGGAAENSTTLAVTDVAANETLGWLEVLNSTLPSRSNASAEEQPASVVGERGRYALRNFVEQQLGGGGVGAGAAVGGGGDAGIALIDSGEEAALDNVADAETDYGLLGGFGDAELLQRTATAARETLGNRTAPATGSYDGGGSGEVGVAGVAGVAGGLGTAGGAGGGAGGSGGSTFMLLLENFNDYFPNYNGSTVSGTTTIAPGVAATASRSGGLLLEQNLTGLFLDGYRINCTNETLNLTDPCVELRVVDHNYWALILILFPILTLFGNILVILSVCRERSLQTVTNYFIVSLAIADLLVAVVVMPFAVYFL</sequence>
<evidence type="ECO:0000256" key="11">
    <source>
        <dbReference type="SAM" id="MobiDB-lite"/>
    </source>
</evidence>
<dbReference type="OrthoDB" id="10010417at2759"/>
<evidence type="ECO:0000256" key="4">
    <source>
        <dbReference type="ARBA" id="ARBA00022692"/>
    </source>
</evidence>
<dbReference type="GO" id="GO:0004930">
    <property type="term" value="F:G protein-coupled receptor activity"/>
    <property type="evidence" value="ECO:0007669"/>
    <property type="project" value="UniProtKB-KW"/>
</dbReference>
<dbReference type="InterPro" id="IPR000276">
    <property type="entry name" value="GPCR_Rhodpsn"/>
</dbReference>
<gene>
    <name evidence="14" type="primary">LOC108041773</name>
</gene>
<keyword evidence="5 12" id="KW-1133">Transmembrane helix</keyword>
<dbReference type="GO" id="GO:0045202">
    <property type="term" value="C:synapse"/>
    <property type="evidence" value="ECO:0007669"/>
    <property type="project" value="GOC"/>
</dbReference>
<dbReference type="PANTHER" id="PTHR24248">
    <property type="entry name" value="ADRENERGIC RECEPTOR-RELATED G-PROTEIN COUPLED RECEPTOR"/>
    <property type="match status" value="1"/>
</dbReference>
<evidence type="ECO:0000256" key="5">
    <source>
        <dbReference type="ARBA" id="ARBA00022989"/>
    </source>
</evidence>
<dbReference type="Pfam" id="PF00001">
    <property type="entry name" value="7tm_1"/>
    <property type="match status" value="1"/>
</dbReference>
<keyword evidence="6" id="KW-0297">G-protein coupled receptor</keyword>
<evidence type="ECO:0000256" key="6">
    <source>
        <dbReference type="ARBA" id="ARBA00023040"/>
    </source>
</evidence>
<keyword evidence="3" id="KW-1003">Cell membrane</keyword>
<feature type="non-terminal residue" evidence="14">
    <location>
        <position position="452"/>
    </location>
</feature>
<dbReference type="PANTHER" id="PTHR24248:SF125">
    <property type="entry name" value="DOPAMINE D2-LIKE RECEPTOR"/>
    <property type="match status" value="1"/>
</dbReference>
<evidence type="ECO:0000256" key="12">
    <source>
        <dbReference type="SAM" id="Phobius"/>
    </source>
</evidence>
<feature type="domain" description="G-protein coupled receptors family 1 profile" evidence="13">
    <location>
        <begin position="408"/>
        <end position="452"/>
    </location>
</feature>
<evidence type="ECO:0000256" key="1">
    <source>
        <dbReference type="ARBA" id="ARBA00004651"/>
    </source>
</evidence>
<evidence type="ECO:0000313" key="14">
    <source>
        <dbReference type="RefSeq" id="XP_016975287.1"/>
    </source>
</evidence>
<comment type="subcellular location">
    <subcellularLocation>
        <location evidence="1">Cell membrane</location>
        <topology evidence="1">Multi-pass membrane protein</topology>
    </subcellularLocation>
</comment>
<dbReference type="GO" id="GO:0005886">
    <property type="term" value="C:plasma membrane"/>
    <property type="evidence" value="ECO:0007669"/>
    <property type="project" value="UniProtKB-SubCell"/>
</dbReference>
<organism evidence="14">
    <name type="scientific">Drosophila rhopaloa</name>
    <name type="common">Fruit fly</name>
    <dbReference type="NCBI Taxonomy" id="1041015"/>
    <lineage>
        <taxon>Eukaryota</taxon>
        <taxon>Metazoa</taxon>
        <taxon>Ecdysozoa</taxon>
        <taxon>Arthropoda</taxon>
        <taxon>Hexapoda</taxon>
        <taxon>Insecta</taxon>
        <taxon>Pterygota</taxon>
        <taxon>Neoptera</taxon>
        <taxon>Endopterygota</taxon>
        <taxon>Diptera</taxon>
        <taxon>Brachycera</taxon>
        <taxon>Muscomorpha</taxon>
        <taxon>Ephydroidea</taxon>
        <taxon>Drosophilidae</taxon>
        <taxon>Drosophila</taxon>
        <taxon>Sophophora</taxon>
    </lineage>
</organism>
<protein>
    <submittedName>
        <fullName evidence="14">Uncharacterized PE-PGRS family protein PE_PGRS46</fullName>
    </submittedName>
</protein>
<keyword evidence="10" id="KW-0807">Transducer</keyword>
<feature type="transmembrane region" description="Helical" evidence="12">
    <location>
        <begin position="428"/>
        <end position="451"/>
    </location>
</feature>
<dbReference type="GO" id="GO:0001591">
    <property type="term" value="F:dopamine neurotransmitter receptor activity, coupled via Gi/Go"/>
    <property type="evidence" value="ECO:0007669"/>
    <property type="project" value="TreeGrafter"/>
</dbReference>
<keyword evidence="8" id="KW-1015">Disulfide bond</keyword>
<dbReference type="AlphaFoldDB" id="A0A6P4EAZ4"/>